<feature type="region of interest" description="Disordered" evidence="2">
    <location>
        <begin position="1"/>
        <end position="26"/>
    </location>
</feature>
<dbReference type="STRING" id="91626.A0A0C9N7B5"/>
<dbReference type="OrthoDB" id="2235346at2759"/>
<feature type="coiled-coil region" evidence="1">
    <location>
        <begin position="368"/>
        <end position="402"/>
    </location>
</feature>
<dbReference type="EMBL" id="DF836656">
    <property type="protein sequence ID" value="GAN10533.1"/>
    <property type="molecule type" value="Genomic_DNA"/>
</dbReference>
<evidence type="ECO:0000313" key="3">
    <source>
        <dbReference type="EMBL" id="GAN10533.1"/>
    </source>
</evidence>
<evidence type="ECO:0000256" key="1">
    <source>
        <dbReference type="SAM" id="Coils"/>
    </source>
</evidence>
<dbReference type="Pfam" id="PF08238">
    <property type="entry name" value="Sel1"/>
    <property type="match status" value="7"/>
</dbReference>
<keyword evidence="4" id="KW-1185">Reference proteome</keyword>
<dbReference type="Proteomes" id="UP000053815">
    <property type="component" value="Unassembled WGS sequence"/>
</dbReference>
<dbReference type="AlphaFoldDB" id="A0A0C9N7B5"/>
<dbReference type="SUPFAM" id="SSF81901">
    <property type="entry name" value="HCP-like"/>
    <property type="match status" value="2"/>
</dbReference>
<dbReference type="PANTHER" id="PTHR43628">
    <property type="entry name" value="ACTIVATOR OF C KINASE PROTEIN 1-RELATED"/>
    <property type="match status" value="1"/>
</dbReference>
<sequence>MAFDSSNETSTPGFGSTPAPSSTTSQSSLGPAFCFGKPASGTNYFKPTTNLFGSSFAKVTPHDANTLFAMATATYNNVFANSYEDKERALRYFIQAGTLGHVEAQCKVGDLYKEGYSTPQNYGLAIEWYTKAAANGSTAAMLNLGIMSEEGLGRLFKDYTGAYVYYLQAAEREDAEAIYRLGRLYHTGMGVLTDLVRARTYYERAAKQGHVLSSYNAGCMYQFGLGDATTSLFTAPKIDYNKALIYYMQAAKEDYPDALCNVGYLYEKGHGVKLSFEQALHYYQRGAEKGSHQAHQNLGELYLDGKGTSIDLDKAYYHFDVAHKGGITESQEYMNVVQERRRKEKYPVLPGYDTHNSNNNNNINYITRAEHQRIVKEKDENIATLMEQMKMQQAQIDSLMKKLFPA</sequence>
<dbReference type="SMART" id="SM00671">
    <property type="entry name" value="SEL1"/>
    <property type="match status" value="7"/>
</dbReference>
<feature type="compositionally biased region" description="Low complexity" evidence="2">
    <location>
        <begin position="9"/>
        <end position="26"/>
    </location>
</feature>
<organism evidence="3">
    <name type="scientific">Mucor ambiguus</name>
    <dbReference type="NCBI Taxonomy" id="91626"/>
    <lineage>
        <taxon>Eukaryota</taxon>
        <taxon>Fungi</taxon>
        <taxon>Fungi incertae sedis</taxon>
        <taxon>Mucoromycota</taxon>
        <taxon>Mucoromycotina</taxon>
        <taxon>Mucoromycetes</taxon>
        <taxon>Mucorales</taxon>
        <taxon>Mucorineae</taxon>
        <taxon>Mucoraceae</taxon>
        <taxon>Mucor</taxon>
    </lineage>
</organism>
<gene>
    <name evidence="3" type="ORF">MAM1_0367d10075</name>
</gene>
<dbReference type="InterPro" id="IPR052945">
    <property type="entry name" value="Mitotic_Regulator"/>
</dbReference>
<name>A0A0C9N7B5_9FUNG</name>
<dbReference type="InterPro" id="IPR006597">
    <property type="entry name" value="Sel1-like"/>
</dbReference>
<accession>A0A0C9N7B5</accession>
<reference evidence="3" key="1">
    <citation type="submission" date="2014-09" db="EMBL/GenBank/DDBJ databases">
        <title>Draft genome sequence of an oleaginous Mucoromycotina fungus Mucor ambiguus NBRC6742.</title>
        <authorList>
            <person name="Takeda I."/>
            <person name="Yamane N."/>
            <person name="Morita T."/>
            <person name="Tamano K."/>
            <person name="Machida M."/>
            <person name="Baker S."/>
            <person name="Koike H."/>
        </authorList>
    </citation>
    <scope>NUCLEOTIDE SEQUENCE</scope>
    <source>
        <strain evidence="3">NBRC 6742</strain>
    </source>
</reference>
<dbReference type="PANTHER" id="PTHR43628:SF1">
    <property type="entry name" value="CHITIN SYNTHASE REGULATORY FACTOR 2-RELATED"/>
    <property type="match status" value="1"/>
</dbReference>
<evidence type="ECO:0000313" key="4">
    <source>
        <dbReference type="Proteomes" id="UP000053815"/>
    </source>
</evidence>
<evidence type="ECO:0000256" key="2">
    <source>
        <dbReference type="SAM" id="MobiDB-lite"/>
    </source>
</evidence>
<proteinExistence type="predicted"/>
<dbReference type="Gene3D" id="1.25.40.10">
    <property type="entry name" value="Tetratricopeptide repeat domain"/>
    <property type="match status" value="2"/>
</dbReference>
<protein>
    <submittedName>
        <fullName evidence="3">TPR repeat protein</fullName>
    </submittedName>
</protein>
<keyword evidence="1" id="KW-0175">Coiled coil</keyword>
<dbReference type="InterPro" id="IPR011990">
    <property type="entry name" value="TPR-like_helical_dom_sf"/>
</dbReference>